<gene>
    <name evidence="1" type="ORF">ABZ508_33305</name>
</gene>
<evidence type="ECO:0008006" key="3">
    <source>
        <dbReference type="Google" id="ProtNLM"/>
    </source>
</evidence>
<keyword evidence="2" id="KW-1185">Reference proteome</keyword>
<dbReference type="EMBL" id="JBEXZR010000052">
    <property type="protein sequence ID" value="MEU0712237.1"/>
    <property type="molecule type" value="Genomic_DNA"/>
</dbReference>
<protein>
    <recommendedName>
        <fullName evidence="3">Minor tail protein</fullName>
    </recommendedName>
</protein>
<reference evidence="1 2" key="1">
    <citation type="submission" date="2024-06" db="EMBL/GenBank/DDBJ databases">
        <title>The Natural Products Discovery Center: Release of the First 8490 Sequenced Strains for Exploring Actinobacteria Biosynthetic Diversity.</title>
        <authorList>
            <person name="Kalkreuter E."/>
            <person name="Kautsar S.A."/>
            <person name="Yang D."/>
            <person name="Bader C.D."/>
            <person name="Teijaro C.N."/>
            <person name="Fluegel L."/>
            <person name="Davis C.M."/>
            <person name="Simpson J.R."/>
            <person name="Lauterbach L."/>
            <person name="Steele A.D."/>
            <person name="Gui C."/>
            <person name="Meng S."/>
            <person name="Li G."/>
            <person name="Viehrig K."/>
            <person name="Ye F."/>
            <person name="Su P."/>
            <person name="Kiefer A.F."/>
            <person name="Nichols A."/>
            <person name="Cepeda A.J."/>
            <person name="Yan W."/>
            <person name="Fan B."/>
            <person name="Jiang Y."/>
            <person name="Adhikari A."/>
            <person name="Zheng C.-J."/>
            <person name="Schuster L."/>
            <person name="Cowan T.M."/>
            <person name="Smanski M.J."/>
            <person name="Chevrette M.G."/>
            <person name="De Carvalho L.P.S."/>
            <person name="Shen B."/>
        </authorList>
    </citation>
    <scope>NUCLEOTIDE SEQUENCE [LARGE SCALE GENOMIC DNA]</scope>
    <source>
        <strain evidence="1 2">NPDC006337</strain>
    </source>
</reference>
<name>A0ABV2WFU5_9ACTN</name>
<proteinExistence type="predicted"/>
<organism evidence="1 2">
    <name type="scientific">Streptomyces lavendulocolor</name>
    <dbReference type="NCBI Taxonomy" id="67316"/>
    <lineage>
        <taxon>Bacteria</taxon>
        <taxon>Bacillati</taxon>
        <taxon>Actinomycetota</taxon>
        <taxon>Actinomycetes</taxon>
        <taxon>Kitasatosporales</taxon>
        <taxon>Streptomycetaceae</taxon>
        <taxon>Streptomyces</taxon>
    </lineage>
</organism>
<accession>A0ABV2WFU5</accession>
<sequence>MAIPGNLLSATTESLDPSLSGWTAKLNCSISRGTGGRNGDGTLRLSSSAAGEMQARTVWSYTVSVGQEYQAFCDAAGTVPDRIGLRWLTAANTEISISWSVTTSSASASWHRISVSDYAPATAARVQVVVSSVSPAGIGVQHNYENVYLGSPMRTTGNLLSADAEGMDAPTLAWQVDANCSIARQTPPVTWPVDWYWGGGHVLAMTVTAGGDASVRTTALSSVTPGQEYIGYAYLNPPTAGSTTWVELRFYDASSALITSERANLSAPGTGYYRQKVSRVAPSNAAYARLAAGITAGTAAQVVRIDGAVIMPAAPLREGSVVPFADASFEAGVAGWTVVSGVATLARLTPWGTDGLDSHYAMTVTSATATTSVIRSAKFAIGAAEGLDFTAELGAKVASGGWTLTRGIRWYSATNVDLGVTTTAAGAVPTPDWWLLSLQGTAPAGATQAAIEWSLTATTAPSVLRVDKASLWQSLPLDDVAAHDDDAYITVTFRELTVDSTVTMWRVAEGGTRTLVRGPDGLLDGASVTTGTLVVEDYEAPLGVPVYYYAETKNSSGATLETRVSDTVTLAAGDVQYGWLKDPGYPARNVHVMIASAPDWQRPIQQTAHRVRGSRAPIILSDVRGSLEGDLSVYTWSDDERQALHYLLDSGSVLLWQAAPGHGVDDMYVAVGQVTEARGGGIASDELRVWTLPLVQVDMPTTIGVASSAGRTGYDVLAENVTGFDVLESYATGEDLLFGRRSS</sequence>
<dbReference type="Proteomes" id="UP001550378">
    <property type="component" value="Unassembled WGS sequence"/>
</dbReference>
<dbReference type="RefSeq" id="WP_359659178.1">
    <property type="nucleotide sequence ID" value="NZ_JBEXZP010000497.1"/>
</dbReference>
<evidence type="ECO:0000313" key="1">
    <source>
        <dbReference type="EMBL" id="MEU0712237.1"/>
    </source>
</evidence>
<evidence type="ECO:0000313" key="2">
    <source>
        <dbReference type="Proteomes" id="UP001550378"/>
    </source>
</evidence>
<comment type="caution">
    <text evidence="1">The sequence shown here is derived from an EMBL/GenBank/DDBJ whole genome shotgun (WGS) entry which is preliminary data.</text>
</comment>